<feature type="transmembrane region" description="Helical" evidence="2">
    <location>
        <begin position="90"/>
        <end position="111"/>
    </location>
</feature>
<accession>A0ABT9IB39</accession>
<comment type="caution">
    <text evidence="3">The sequence shown here is derived from an EMBL/GenBank/DDBJ whole genome shotgun (WGS) entry which is preliminary data.</text>
</comment>
<keyword evidence="2" id="KW-0812">Transmembrane</keyword>
<protein>
    <submittedName>
        <fullName evidence="3">Uncharacterized protein</fullName>
    </submittedName>
</protein>
<keyword evidence="2" id="KW-1133">Transmembrane helix</keyword>
<dbReference type="Proteomes" id="UP001233673">
    <property type="component" value="Unassembled WGS sequence"/>
</dbReference>
<feature type="compositionally biased region" description="Pro residues" evidence="1">
    <location>
        <begin position="58"/>
        <end position="67"/>
    </location>
</feature>
<evidence type="ECO:0000313" key="3">
    <source>
        <dbReference type="EMBL" id="MDP5182791.1"/>
    </source>
</evidence>
<organism evidence="3 4">
    <name type="scientific">Blastococcus carthaginiensis</name>
    <dbReference type="NCBI Taxonomy" id="3050034"/>
    <lineage>
        <taxon>Bacteria</taxon>
        <taxon>Bacillati</taxon>
        <taxon>Actinomycetota</taxon>
        <taxon>Actinomycetes</taxon>
        <taxon>Geodermatophilales</taxon>
        <taxon>Geodermatophilaceae</taxon>
        <taxon>Blastococcus</taxon>
    </lineage>
</organism>
<evidence type="ECO:0000256" key="1">
    <source>
        <dbReference type="SAM" id="MobiDB-lite"/>
    </source>
</evidence>
<keyword evidence="2" id="KW-0472">Membrane</keyword>
<proteinExistence type="predicted"/>
<name>A0ABT9IB39_9ACTN</name>
<feature type="transmembrane region" description="Helical" evidence="2">
    <location>
        <begin position="6"/>
        <end position="31"/>
    </location>
</feature>
<evidence type="ECO:0000313" key="4">
    <source>
        <dbReference type="Proteomes" id="UP001233673"/>
    </source>
</evidence>
<dbReference type="RefSeq" id="WP_305999457.1">
    <property type="nucleotide sequence ID" value="NZ_JASNFN010000009.1"/>
</dbReference>
<keyword evidence="4" id="KW-1185">Reference proteome</keyword>
<dbReference type="EMBL" id="JASNFN010000009">
    <property type="protein sequence ID" value="MDP5182791.1"/>
    <property type="molecule type" value="Genomic_DNA"/>
</dbReference>
<feature type="region of interest" description="Disordered" evidence="1">
    <location>
        <begin position="52"/>
        <end position="85"/>
    </location>
</feature>
<reference evidence="4" key="1">
    <citation type="submission" date="2023-05" db="EMBL/GenBank/DDBJ databases">
        <title>Draft genome of Pseudofrankia sp. BMG5.37.</title>
        <authorList>
            <person name="Gtari M."/>
            <person name="Ghodhbane F."/>
            <person name="Sbissi I."/>
        </authorList>
    </citation>
    <scope>NUCLEOTIDE SEQUENCE [LARGE SCALE GENOMIC DNA]</scope>
    <source>
        <strain evidence="4">BMG 814</strain>
    </source>
</reference>
<evidence type="ECO:0000256" key="2">
    <source>
        <dbReference type="SAM" id="Phobius"/>
    </source>
</evidence>
<gene>
    <name evidence="3" type="ORF">QOZ88_09075</name>
</gene>
<sequence>MDAPAATAWLVVGVVLGALAVATLVSVLAVARHRAGRRRGRSAAPVDDLAEFLEHPPGTRPQAPPPAGWATLAPPEPSPPVGDRERSGPLLAALCVAALALVGAAAAVAAATADRTPPVRASGTSPAPAITIEAPGVPVADLVVGGLVLEPRAVGVTATYPEVRLTTGAGAPRLELRLPTYNCLTAEAPADPVAAGCTATPVEHAVVEGDDLSVIRDGEGWVVRGEAATVVRPDGSAPEATGRVYPLELTVSPEGAPAADGTRAAGGDLRLGTGRAAVLAEHSRMRPPG</sequence>